<keyword evidence="3" id="KW-1185">Reference proteome</keyword>
<sequence>MNRDLPPAAAPAAHPLQALYQRANDMPAAAALLWQHEGRLHTLSWSELAQRARQAALGWQALGVRPGDIVACLGANGEASVTSLLALWSLGAHLQAPPEVDSPADGSPADSQPRAPFRLALVQGPQQADRLLAQPPAGLEAIVVEHEFGTEPSPRIRTLTWAALLHEVSTRGAPAAAADAANEAPWRVAQDGIWGSHWQPHASTAGQAGKAGGSAAADFEPGWAPAWRWMVNEWLPAGMPLRLSEPGAVNGEALSAETSLWLASGPALNAWAGHVLQRTRGRAATWALGAVRRNDPLTRLLRWRIRGALGWTKGLRMVTDRHASTSTLDLLHALGASVRIEGDRAPFAPVSGARAITRHASHVDTIVPAWTGAPV</sequence>
<protein>
    <submittedName>
        <fullName evidence="2">AMP-binding protein</fullName>
    </submittedName>
</protein>
<dbReference type="RefSeq" id="WP_341427011.1">
    <property type="nucleotide sequence ID" value="NZ_JBBUTG010000011.1"/>
</dbReference>
<gene>
    <name evidence="2" type="ORF">AACH06_17350</name>
</gene>
<proteinExistence type="predicted"/>
<accession>A0ABU9BRK5</accession>
<dbReference type="SUPFAM" id="SSF56801">
    <property type="entry name" value="Acetyl-CoA synthetase-like"/>
    <property type="match status" value="1"/>
</dbReference>
<dbReference type="Pfam" id="PF00501">
    <property type="entry name" value="AMP-binding"/>
    <property type="match status" value="1"/>
</dbReference>
<name>A0ABU9BRK5_9BURK</name>
<feature type="domain" description="AMP-dependent synthetase/ligase" evidence="1">
    <location>
        <begin position="21"/>
        <end position="92"/>
    </location>
</feature>
<reference evidence="2 3" key="1">
    <citation type="submission" date="2024-04" db="EMBL/GenBank/DDBJ databases">
        <title>Novel species of the genus Ideonella isolated from streams.</title>
        <authorList>
            <person name="Lu H."/>
        </authorList>
    </citation>
    <scope>NUCLEOTIDE SEQUENCE [LARGE SCALE GENOMIC DNA]</scope>
    <source>
        <strain evidence="2 3">DXS29W</strain>
    </source>
</reference>
<dbReference type="Proteomes" id="UP001371218">
    <property type="component" value="Unassembled WGS sequence"/>
</dbReference>
<evidence type="ECO:0000313" key="3">
    <source>
        <dbReference type="Proteomes" id="UP001371218"/>
    </source>
</evidence>
<evidence type="ECO:0000313" key="2">
    <source>
        <dbReference type="EMBL" id="MEK8032589.1"/>
    </source>
</evidence>
<dbReference type="InterPro" id="IPR042099">
    <property type="entry name" value="ANL_N_sf"/>
</dbReference>
<dbReference type="Gene3D" id="3.40.50.12780">
    <property type="entry name" value="N-terminal domain of ligase-like"/>
    <property type="match status" value="1"/>
</dbReference>
<evidence type="ECO:0000259" key="1">
    <source>
        <dbReference type="Pfam" id="PF00501"/>
    </source>
</evidence>
<dbReference type="EMBL" id="JBBUTG010000011">
    <property type="protein sequence ID" value="MEK8032589.1"/>
    <property type="molecule type" value="Genomic_DNA"/>
</dbReference>
<dbReference type="InterPro" id="IPR000873">
    <property type="entry name" value="AMP-dep_synth/lig_dom"/>
</dbReference>
<organism evidence="2 3">
    <name type="scientific">Ideonella lacteola</name>
    <dbReference type="NCBI Taxonomy" id="2984193"/>
    <lineage>
        <taxon>Bacteria</taxon>
        <taxon>Pseudomonadati</taxon>
        <taxon>Pseudomonadota</taxon>
        <taxon>Betaproteobacteria</taxon>
        <taxon>Burkholderiales</taxon>
        <taxon>Sphaerotilaceae</taxon>
        <taxon>Ideonella</taxon>
    </lineage>
</organism>
<comment type="caution">
    <text evidence="2">The sequence shown here is derived from an EMBL/GenBank/DDBJ whole genome shotgun (WGS) entry which is preliminary data.</text>
</comment>